<dbReference type="CDD" id="cd03675">
    <property type="entry name" value="NUDIX_Hydrolase"/>
    <property type="match status" value="1"/>
</dbReference>
<dbReference type="GO" id="GO:0017111">
    <property type="term" value="F:ribonucleoside triphosphate phosphatase activity"/>
    <property type="evidence" value="ECO:0007669"/>
    <property type="project" value="InterPro"/>
</dbReference>
<keyword evidence="7" id="KW-1185">Reference proteome</keyword>
<dbReference type="InterPro" id="IPR015797">
    <property type="entry name" value="NUDIX_hydrolase-like_dom_sf"/>
</dbReference>
<evidence type="ECO:0000313" key="6">
    <source>
        <dbReference type="EMBL" id="TCP15457.1"/>
    </source>
</evidence>
<dbReference type="EC" id="3.6.1.-" evidence="4"/>
<dbReference type="SUPFAM" id="SSF55811">
    <property type="entry name" value="Nudix"/>
    <property type="match status" value="1"/>
</dbReference>
<dbReference type="InterPro" id="IPR000086">
    <property type="entry name" value="NUDIX_hydrolase_dom"/>
</dbReference>
<dbReference type="AlphaFoldDB" id="A0A4R2N4G7"/>
<reference evidence="6 7" key="1">
    <citation type="submission" date="2019-03" db="EMBL/GenBank/DDBJ databases">
        <title>Genomic Encyclopedia of Type Strains, Phase IV (KMG-IV): sequencing the most valuable type-strain genomes for metagenomic binning, comparative biology and taxonomic classification.</title>
        <authorList>
            <person name="Goeker M."/>
        </authorList>
    </citation>
    <scope>NUCLEOTIDE SEQUENCE [LARGE SCALE GENOMIC DNA]</scope>
    <source>
        <strain evidence="6 7">DSM 1837</strain>
    </source>
</reference>
<dbReference type="PROSITE" id="PS51462">
    <property type="entry name" value="NUDIX"/>
    <property type="match status" value="1"/>
</dbReference>
<feature type="domain" description="Nudix hydrolase" evidence="5">
    <location>
        <begin position="36"/>
        <end position="169"/>
    </location>
</feature>
<dbReference type="PANTHER" id="PTHR43222:SF11">
    <property type="entry name" value="PHOSPHATASE NUDJ"/>
    <property type="match status" value="1"/>
</dbReference>
<comment type="caution">
    <text evidence="6">The sequence shown here is derived from an EMBL/GenBank/DDBJ whole genome shotgun (WGS) entry which is preliminary data.</text>
</comment>
<comment type="similarity">
    <text evidence="1 4">Belongs to the Nudix hydrolase family. NudJ subfamily.</text>
</comment>
<proteinExistence type="inferred from homology"/>
<dbReference type="Gene3D" id="3.90.79.10">
    <property type="entry name" value="Nucleoside Triphosphate Pyrophosphohydrolase"/>
    <property type="match status" value="1"/>
</dbReference>
<dbReference type="GO" id="GO:0017110">
    <property type="term" value="F:nucleoside diphosphate phosphatase activity"/>
    <property type="evidence" value="ECO:0007669"/>
    <property type="project" value="InterPro"/>
</dbReference>
<organism evidence="6 7">
    <name type="scientific">Simplicispira metamorpha</name>
    <dbReference type="NCBI Taxonomy" id="80881"/>
    <lineage>
        <taxon>Bacteria</taxon>
        <taxon>Pseudomonadati</taxon>
        <taxon>Pseudomonadota</taxon>
        <taxon>Betaproteobacteria</taxon>
        <taxon>Burkholderiales</taxon>
        <taxon>Comamonadaceae</taxon>
        <taxon>Simplicispira</taxon>
    </lineage>
</organism>
<keyword evidence="4" id="KW-0378">Hydrolase</keyword>
<gene>
    <name evidence="4" type="primary">nudJ</name>
    <name evidence="6" type="ORF">EV674_12444</name>
</gene>
<comment type="cofactor">
    <cofactor evidence="4">
        <name>Mg(2+)</name>
        <dbReference type="ChEBI" id="CHEBI:18420"/>
    </cofactor>
</comment>
<name>A0A4R2N4G7_9BURK</name>
<dbReference type="InterPro" id="IPR033713">
    <property type="entry name" value="NudJ"/>
</dbReference>
<accession>A0A4R2N4G7</accession>
<evidence type="ECO:0000256" key="4">
    <source>
        <dbReference type="RuleBase" id="RU364043"/>
    </source>
</evidence>
<dbReference type="PANTHER" id="PTHR43222">
    <property type="entry name" value="NUDIX HYDROLASE 23"/>
    <property type="match status" value="1"/>
</dbReference>
<comment type="subunit">
    <text evidence="2 4">Monomer.</text>
</comment>
<dbReference type="Proteomes" id="UP000295182">
    <property type="component" value="Unassembled WGS sequence"/>
</dbReference>
<dbReference type="Pfam" id="PF00293">
    <property type="entry name" value="NUDIX"/>
    <property type="match status" value="1"/>
</dbReference>
<evidence type="ECO:0000256" key="3">
    <source>
        <dbReference type="ARBA" id="ARBA00015552"/>
    </source>
</evidence>
<evidence type="ECO:0000313" key="7">
    <source>
        <dbReference type="Proteomes" id="UP000295182"/>
    </source>
</evidence>
<sequence>MAPTIDTRQGLWVPARGGPQGPASRWLVIMRAMPNRWKPNVTVAAIIERDGRFLLVEETTTDGLKLNNPAGHLDPGESPAQACAREVREETAHEFTPTALVGVYLNRFTKTRTGDDLTYLRFAFTGQLGTHHAWQALDAGIVRTVWMTADEIRACPERHRSPLLLQCLNDYLAGQRAPLELVHTDVSVMQTGR</sequence>
<dbReference type="GO" id="GO:0004787">
    <property type="term" value="F:thiamine diphosphate phosphatase activity"/>
    <property type="evidence" value="ECO:0007669"/>
    <property type="project" value="InterPro"/>
</dbReference>
<protein>
    <recommendedName>
        <fullName evidence="3 4">Phosphatase NudJ</fullName>
        <ecNumber evidence="4">3.6.1.-</ecNumber>
    </recommendedName>
</protein>
<keyword evidence="4" id="KW-0460">Magnesium</keyword>
<evidence type="ECO:0000259" key="5">
    <source>
        <dbReference type="PROSITE" id="PS51462"/>
    </source>
</evidence>
<evidence type="ECO:0000256" key="2">
    <source>
        <dbReference type="ARBA" id="ARBA00011245"/>
    </source>
</evidence>
<dbReference type="EMBL" id="SLXH01000024">
    <property type="protein sequence ID" value="TCP15457.1"/>
    <property type="molecule type" value="Genomic_DNA"/>
</dbReference>
<evidence type="ECO:0000256" key="1">
    <source>
        <dbReference type="ARBA" id="ARBA00007608"/>
    </source>
</evidence>